<evidence type="ECO:0000313" key="3">
    <source>
        <dbReference type="Proteomes" id="UP000033428"/>
    </source>
</evidence>
<name>A0A0F0CP55_9BACT</name>
<feature type="chain" id="PRO_5002437339" evidence="1">
    <location>
        <begin position="25"/>
        <end position="97"/>
    </location>
</feature>
<dbReference type="PROSITE" id="PS51257">
    <property type="entry name" value="PROKAR_LIPOPROTEIN"/>
    <property type="match status" value="1"/>
</dbReference>
<keyword evidence="1" id="KW-0732">Signal</keyword>
<dbReference type="EMBL" id="JYNY01000225">
    <property type="protein sequence ID" value="KJJ85052.1"/>
    <property type="molecule type" value="Genomic_DNA"/>
</dbReference>
<dbReference type="Proteomes" id="UP000033428">
    <property type="component" value="Unassembled WGS sequence"/>
</dbReference>
<protein>
    <submittedName>
        <fullName evidence="2">Secreted protein</fullName>
    </submittedName>
</protein>
<organism evidence="2 3">
    <name type="scientific">Candidatus Omnitrophus magneticus</name>
    <dbReference type="NCBI Taxonomy" id="1609969"/>
    <lineage>
        <taxon>Bacteria</taxon>
        <taxon>Pseudomonadati</taxon>
        <taxon>Candidatus Omnitrophota</taxon>
        <taxon>Candidatus Omnitrophus</taxon>
    </lineage>
</organism>
<reference evidence="2 3" key="1">
    <citation type="submission" date="2015-02" db="EMBL/GenBank/DDBJ databases">
        <title>Single-cell genomics of uncultivated deep-branching MTB reveals a conserved set of magnetosome genes.</title>
        <authorList>
            <person name="Kolinko S."/>
            <person name="Richter M."/>
            <person name="Glockner F.O."/>
            <person name="Brachmann A."/>
            <person name="Schuler D."/>
        </authorList>
    </citation>
    <scope>NUCLEOTIDE SEQUENCE [LARGE SCALE GENOMIC DNA]</scope>
    <source>
        <strain evidence="2">SKK-01</strain>
    </source>
</reference>
<comment type="caution">
    <text evidence="2">The sequence shown here is derived from an EMBL/GenBank/DDBJ whole genome shotgun (WGS) entry which is preliminary data.</text>
</comment>
<evidence type="ECO:0000313" key="2">
    <source>
        <dbReference type="EMBL" id="KJJ85052.1"/>
    </source>
</evidence>
<accession>A0A0F0CP55</accession>
<proteinExistence type="predicted"/>
<keyword evidence="3" id="KW-1185">Reference proteome</keyword>
<evidence type="ECO:0000256" key="1">
    <source>
        <dbReference type="SAM" id="SignalP"/>
    </source>
</evidence>
<gene>
    <name evidence="2" type="ORF">OMAG_001080</name>
</gene>
<dbReference type="AlphaFoldDB" id="A0A0F0CP55"/>
<sequence length="97" mass="10678">MRHIKYFSILILLLAVSCASVKLEAPKEPIKLDVTMRLDVYQHVQKAIDAIENIVTGVGTKQTLVVSLLDSITSTAYASEFSPVVETAALNRKARYA</sequence>
<feature type="signal peptide" evidence="1">
    <location>
        <begin position="1"/>
        <end position="24"/>
    </location>
</feature>